<dbReference type="RefSeq" id="WP_066435413.1">
    <property type="nucleotide sequence ID" value="NZ_LZRN01000026.1"/>
</dbReference>
<gene>
    <name evidence="3" type="ORF">LX77_03378</name>
</gene>
<accession>A0A1A7R0J1</accession>
<proteinExistence type="predicted"/>
<dbReference type="InterPro" id="IPR019734">
    <property type="entry name" value="TPR_rpt"/>
</dbReference>
<reference evidence="3 4" key="1">
    <citation type="submission" date="2018-06" db="EMBL/GenBank/DDBJ databases">
        <title>Genomic Encyclopedia of Archaeal and Bacterial Type Strains, Phase II (KMG-II): from individual species to whole genera.</title>
        <authorList>
            <person name="Goeker M."/>
        </authorList>
    </citation>
    <scope>NUCLEOTIDE SEQUENCE [LARGE SCALE GENOMIC DNA]</scope>
    <source>
        <strain evidence="3 4">DSM 12408</strain>
    </source>
</reference>
<evidence type="ECO:0000256" key="1">
    <source>
        <dbReference type="PROSITE-ProRule" id="PRU00339"/>
    </source>
</evidence>
<dbReference type="STRING" id="49280.A9996_12470"/>
<dbReference type="Gene3D" id="1.25.40.10">
    <property type="entry name" value="Tetratricopeptide repeat domain"/>
    <property type="match status" value="3"/>
</dbReference>
<protein>
    <submittedName>
        <fullName evidence="3">Tetratricopeptide repeat protein</fullName>
    </submittedName>
</protein>
<keyword evidence="4" id="KW-1185">Reference proteome</keyword>
<dbReference type="SMART" id="SM00028">
    <property type="entry name" value="TPR"/>
    <property type="match status" value="6"/>
</dbReference>
<dbReference type="SUPFAM" id="SSF48452">
    <property type="entry name" value="TPR-like"/>
    <property type="match status" value="1"/>
</dbReference>
<evidence type="ECO:0000256" key="2">
    <source>
        <dbReference type="SAM" id="SignalP"/>
    </source>
</evidence>
<evidence type="ECO:0000313" key="3">
    <source>
        <dbReference type="EMBL" id="RAJ19857.1"/>
    </source>
</evidence>
<dbReference type="PROSITE" id="PS50005">
    <property type="entry name" value="TPR"/>
    <property type="match status" value="2"/>
</dbReference>
<dbReference type="PANTHER" id="PTHR12558:SF44">
    <property type="entry name" value="TETRATRICOPEPTIDE REPEAT-CONTAINING PROTEIN"/>
    <property type="match status" value="1"/>
</dbReference>
<dbReference type="AlphaFoldDB" id="A0A1A7R0J1"/>
<organism evidence="3 4">
    <name type="scientific">Gelidibacter algens</name>
    <dbReference type="NCBI Taxonomy" id="49280"/>
    <lineage>
        <taxon>Bacteria</taxon>
        <taxon>Pseudomonadati</taxon>
        <taxon>Bacteroidota</taxon>
        <taxon>Flavobacteriia</taxon>
        <taxon>Flavobacteriales</taxon>
        <taxon>Flavobacteriaceae</taxon>
        <taxon>Gelidibacter</taxon>
    </lineage>
</organism>
<dbReference type="Pfam" id="PF14559">
    <property type="entry name" value="TPR_19"/>
    <property type="match status" value="1"/>
</dbReference>
<dbReference type="Proteomes" id="UP000248987">
    <property type="component" value="Unassembled WGS sequence"/>
</dbReference>
<dbReference type="PANTHER" id="PTHR12558">
    <property type="entry name" value="CELL DIVISION CYCLE 16,23,27"/>
    <property type="match status" value="1"/>
</dbReference>
<feature type="repeat" description="TPR" evidence="1">
    <location>
        <begin position="50"/>
        <end position="83"/>
    </location>
</feature>
<keyword evidence="1" id="KW-0802">TPR repeat</keyword>
<dbReference type="GO" id="GO:0051301">
    <property type="term" value="P:cell division"/>
    <property type="evidence" value="ECO:0007669"/>
    <property type="project" value="TreeGrafter"/>
</dbReference>
<feature type="chain" id="PRO_5030025465" evidence="2">
    <location>
        <begin position="20"/>
        <end position="378"/>
    </location>
</feature>
<name>A0A1A7R0J1_9FLAO</name>
<dbReference type="InterPro" id="IPR011990">
    <property type="entry name" value="TPR-like_helical_dom_sf"/>
</dbReference>
<feature type="repeat" description="TPR" evidence="1">
    <location>
        <begin position="288"/>
        <end position="321"/>
    </location>
</feature>
<dbReference type="OrthoDB" id="9810596at2"/>
<dbReference type="Pfam" id="PF12895">
    <property type="entry name" value="ANAPC3"/>
    <property type="match status" value="1"/>
</dbReference>
<comment type="caution">
    <text evidence="3">The sequence shown here is derived from an EMBL/GenBank/DDBJ whole genome shotgun (WGS) entry which is preliminary data.</text>
</comment>
<sequence length="378" mass="43845">MIKFYNFFLLALLASSIQAQDSSLKTGDSLYAYGNYSQAIEAFKTYPQQDAVYEKMAKAYLALGNYDAALKNYDSALNAFPEDALIKYDFAKLLARNKKLNDAEVLLNELVYLDYKNPNYHYELGLVMEQQGDSTAMNRFHTAFQLDKTHQKAIHKIAKQLLVKRKHDQSLSYINTGLDSYANNVELISLKALNYYWMEDYKEAATWFETLLALGESSQFIHEKLSFCYAEQVQYEKAIVQANRAVNFDPKDATNLYILGQLYEKVKAYASAEEWITKSLEIMDRPLNAEYTKLATVLNQQKKYKEAIAALQNAVKENPQDETAQFFLVRTKDEFYADRDSKIKVYEGFIEKFPKSVYFPYANRRLQELKEEKFMKAE</sequence>
<keyword evidence="2" id="KW-0732">Signal</keyword>
<feature type="signal peptide" evidence="2">
    <location>
        <begin position="1"/>
        <end position="19"/>
    </location>
</feature>
<evidence type="ECO:0000313" key="4">
    <source>
        <dbReference type="Proteomes" id="UP000248987"/>
    </source>
</evidence>
<dbReference type="EMBL" id="QLLQ01000018">
    <property type="protein sequence ID" value="RAJ19857.1"/>
    <property type="molecule type" value="Genomic_DNA"/>
</dbReference>